<dbReference type="InterPro" id="IPR000276">
    <property type="entry name" value="GPCR_Rhodpsn"/>
</dbReference>
<keyword evidence="8" id="KW-0675">Receptor</keyword>
<proteinExistence type="inferred from homology"/>
<dbReference type="Proteomes" id="UP001233999">
    <property type="component" value="Unassembled WGS sequence"/>
</dbReference>
<keyword evidence="9" id="KW-0807">Transducer</keyword>
<evidence type="ECO:0000256" key="5">
    <source>
        <dbReference type="ARBA" id="ARBA00022989"/>
    </source>
</evidence>
<dbReference type="SUPFAM" id="SSF81321">
    <property type="entry name" value="Family A G protein-coupled receptor-like"/>
    <property type="match status" value="1"/>
</dbReference>
<dbReference type="PRINTS" id="PR00237">
    <property type="entry name" value="GPCRRHODOPSN"/>
</dbReference>
<accession>A0AAD8E475</accession>
<keyword evidence="4 10" id="KW-0812">Transmembrane</keyword>
<dbReference type="PANTHER" id="PTHR22752">
    <property type="entry name" value="G PROTEIN-COUPLED RECEPTOR"/>
    <property type="match status" value="1"/>
</dbReference>
<keyword evidence="7 10" id="KW-0472">Membrane</keyword>
<reference evidence="12" key="1">
    <citation type="journal article" date="2023" name="IScience">
        <title>Live-bearing cockroach genome reveals convergent evolutionary mechanisms linked to viviparity in insects and beyond.</title>
        <authorList>
            <person name="Fouks B."/>
            <person name="Harrison M.C."/>
            <person name="Mikhailova A.A."/>
            <person name="Marchal E."/>
            <person name="English S."/>
            <person name="Carruthers M."/>
            <person name="Jennings E.C."/>
            <person name="Chiamaka E.L."/>
            <person name="Frigard R.A."/>
            <person name="Pippel M."/>
            <person name="Attardo G.M."/>
            <person name="Benoit J.B."/>
            <person name="Bornberg-Bauer E."/>
            <person name="Tobe S.S."/>
        </authorList>
    </citation>
    <scope>NUCLEOTIDE SEQUENCE</scope>
    <source>
        <strain evidence="12">Stay&amp;Tobe</strain>
    </source>
</reference>
<evidence type="ECO:0000256" key="9">
    <source>
        <dbReference type="ARBA" id="ARBA00023224"/>
    </source>
</evidence>
<protein>
    <recommendedName>
        <fullName evidence="11">G-protein coupled receptors family 1 profile domain-containing protein</fullName>
    </recommendedName>
</protein>
<feature type="domain" description="G-protein coupled receptors family 1 profile" evidence="11">
    <location>
        <begin position="22"/>
        <end position="275"/>
    </location>
</feature>
<dbReference type="AlphaFoldDB" id="A0AAD8E475"/>
<keyword evidence="6" id="KW-0297">G-protein coupled receptor</keyword>
<sequence length="364" mass="40051">MDDILLLCDILLVIIFLTGTAANATVLLVFCRRPALRTLPNRFVVNLLCTNLVVTCVLVPLILADVLTDHQPVLYAVCDGIAAGVCSASVLAVLMIALDQYCAVMDPLHYHSRISKARSAGLMAITWTLSSALGVVHGLGFYPSIFAATYSVIVFVLPFSCILWMYACIYTAAHNNSKRTRISEAERTPSLRSTSSGLVNNIRYRISNASMFRYREETRAARISALVIVMVLLCWFPYVGDLAVLSSGLFLLPQYVHRVSLTLLASGTLISPCLFAYRNQRIQREARKLMGCPFREKQCKLPRPRPELLAEHGLLGNCIRTEGDRRKSDFVVNLPESALTVDTCRSSFSSGGSSQGTTSSLETD</sequence>
<evidence type="ECO:0000256" key="4">
    <source>
        <dbReference type="ARBA" id="ARBA00022692"/>
    </source>
</evidence>
<feature type="transmembrane region" description="Helical" evidence="10">
    <location>
        <begin position="259"/>
        <end position="277"/>
    </location>
</feature>
<evidence type="ECO:0000313" key="12">
    <source>
        <dbReference type="EMBL" id="KAJ9576179.1"/>
    </source>
</evidence>
<comment type="subcellular location">
    <subcellularLocation>
        <location evidence="1">Cell membrane</location>
        <topology evidence="1">Multi-pass membrane protein</topology>
    </subcellularLocation>
</comment>
<evidence type="ECO:0000256" key="7">
    <source>
        <dbReference type="ARBA" id="ARBA00023136"/>
    </source>
</evidence>
<evidence type="ECO:0000313" key="13">
    <source>
        <dbReference type="Proteomes" id="UP001233999"/>
    </source>
</evidence>
<dbReference type="EMBL" id="JASPKZ010009807">
    <property type="protein sequence ID" value="KAJ9576179.1"/>
    <property type="molecule type" value="Genomic_DNA"/>
</dbReference>
<organism evidence="12 13">
    <name type="scientific">Diploptera punctata</name>
    <name type="common">Pacific beetle cockroach</name>
    <dbReference type="NCBI Taxonomy" id="6984"/>
    <lineage>
        <taxon>Eukaryota</taxon>
        <taxon>Metazoa</taxon>
        <taxon>Ecdysozoa</taxon>
        <taxon>Arthropoda</taxon>
        <taxon>Hexapoda</taxon>
        <taxon>Insecta</taxon>
        <taxon>Pterygota</taxon>
        <taxon>Neoptera</taxon>
        <taxon>Polyneoptera</taxon>
        <taxon>Dictyoptera</taxon>
        <taxon>Blattodea</taxon>
        <taxon>Blaberoidea</taxon>
        <taxon>Blaberidae</taxon>
        <taxon>Diplopterinae</taxon>
        <taxon>Diploptera</taxon>
    </lineage>
</organism>
<dbReference type="PANTHER" id="PTHR22752:SF1">
    <property type="entry name" value="G-PROTEIN COUPLED RECEPTOR 176"/>
    <property type="match status" value="1"/>
</dbReference>
<evidence type="ECO:0000256" key="1">
    <source>
        <dbReference type="ARBA" id="ARBA00004651"/>
    </source>
</evidence>
<keyword evidence="13" id="KW-1185">Reference proteome</keyword>
<evidence type="ECO:0000256" key="8">
    <source>
        <dbReference type="ARBA" id="ARBA00023170"/>
    </source>
</evidence>
<evidence type="ECO:0000256" key="10">
    <source>
        <dbReference type="SAM" id="Phobius"/>
    </source>
</evidence>
<keyword evidence="3" id="KW-1003">Cell membrane</keyword>
<dbReference type="Gene3D" id="1.20.1070.10">
    <property type="entry name" value="Rhodopsin 7-helix transmembrane proteins"/>
    <property type="match status" value="1"/>
</dbReference>
<dbReference type="PROSITE" id="PS50262">
    <property type="entry name" value="G_PROTEIN_RECEP_F1_2"/>
    <property type="match status" value="1"/>
</dbReference>
<feature type="transmembrane region" description="Helical" evidence="10">
    <location>
        <begin position="73"/>
        <end position="98"/>
    </location>
</feature>
<keyword evidence="5 10" id="KW-1133">Transmembrane helix</keyword>
<dbReference type="InterPro" id="IPR017452">
    <property type="entry name" value="GPCR_Rhodpsn_7TM"/>
</dbReference>
<dbReference type="GO" id="GO:0005886">
    <property type="term" value="C:plasma membrane"/>
    <property type="evidence" value="ECO:0007669"/>
    <property type="project" value="UniProtKB-SubCell"/>
</dbReference>
<evidence type="ECO:0000256" key="6">
    <source>
        <dbReference type="ARBA" id="ARBA00023040"/>
    </source>
</evidence>
<comment type="similarity">
    <text evidence="2">Belongs to the G-protein coupled receptor 1 family.</text>
</comment>
<feature type="transmembrane region" description="Helical" evidence="10">
    <location>
        <begin position="119"/>
        <end position="142"/>
    </location>
</feature>
<dbReference type="Pfam" id="PF00001">
    <property type="entry name" value="7tm_1"/>
    <property type="match status" value="2"/>
</dbReference>
<feature type="transmembrane region" description="Helical" evidence="10">
    <location>
        <begin position="12"/>
        <end position="31"/>
    </location>
</feature>
<evidence type="ECO:0000256" key="3">
    <source>
        <dbReference type="ARBA" id="ARBA00022475"/>
    </source>
</evidence>
<evidence type="ECO:0000256" key="2">
    <source>
        <dbReference type="ARBA" id="ARBA00010663"/>
    </source>
</evidence>
<dbReference type="CDD" id="cd00637">
    <property type="entry name" value="7tm_classA_rhodopsin-like"/>
    <property type="match status" value="1"/>
</dbReference>
<name>A0AAD8E475_DIPPU</name>
<comment type="caution">
    <text evidence="12">The sequence shown here is derived from an EMBL/GenBank/DDBJ whole genome shotgun (WGS) entry which is preliminary data.</text>
</comment>
<evidence type="ECO:0000259" key="11">
    <source>
        <dbReference type="PROSITE" id="PS50262"/>
    </source>
</evidence>
<reference evidence="12" key="2">
    <citation type="submission" date="2023-05" db="EMBL/GenBank/DDBJ databases">
        <authorList>
            <person name="Fouks B."/>
        </authorList>
    </citation>
    <scope>NUCLEOTIDE SEQUENCE</scope>
    <source>
        <strain evidence="12">Stay&amp;Tobe</strain>
        <tissue evidence="12">Testes</tissue>
    </source>
</reference>
<feature type="transmembrane region" description="Helical" evidence="10">
    <location>
        <begin position="148"/>
        <end position="173"/>
    </location>
</feature>
<dbReference type="GO" id="GO:0004930">
    <property type="term" value="F:G protein-coupled receptor activity"/>
    <property type="evidence" value="ECO:0007669"/>
    <property type="project" value="UniProtKB-KW"/>
</dbReference>
<feature type="transmembrane region" description="Helical" evidence="10">
    <location>
        <begin position="43"/>
        <end position="67"/>
    </location>
</feature>
<gene>
    <name evidence="12" type="ORF">L9F63_007001</name>
</gene>
<feature type="transmembrane region" description="Helical" evidence="10">
    <location>
        <begin position="220"/>
        <end position="239"/>
    </location>
</feature>